<reference evidence="1" key="1">
    <citation type="submission" date="2020-05" db="EMBL/GenBank/DDBJ databases">
        <title>Large-scale comparative analyses of tick genomes elucidate their genetic diversity and vector capacities.</title>
        <authorList>
            <person name="Jia N."/>
            <person name="Wang J."/>
            <person name="Shi W."/>
            <person name="Du L."/>
            <person name="Sun Y."/>
            <person name="Zhan W."/>
            <person name="Jiang J."/>
            <person name="Wang Q."/>
            <person name="Zhang B."/>
            <person name="Ji P."/>
            <person name="Sakyi L.B."/>
            <person name="Cui X."/>
            <person name="Yuan T."/>
            <person name="Jiang B."/>
            <person name="Yang W."/>
            <person name="Lam T.T.-Y."/>
            <person name="Chang Q."/>
            <person name="Ding S."/>
            <person name="Wang X."/>
            <person name="Zhu J."/>
            <person name="Ruan X."/>
            <person name="Zhao L."/>
            <person name="Wei J."/>
            <person name="Que T."/>
            <person name="Du C."/>
            <person name="Cheng J."/>
            <person name="Dai P."/>
            <person name="Han X."/>
            <person name="Huang E."/>
            <person name="Gao Y."/>
            <person name="Liu J."/>
            <person name="Shao H."/>
            <person name="Ye R."/>
            <person name="Li L."/>
            <person name="Wei W."/>
            <person name="Wang X."/>
            <person name="Wang C."/>
            <person name="Yang T."/>
            <person name="Huo Q."/>
            <person name="Li W."/>
            <person name="Guo W."/>
            <person name="Chen H."/>
            <person name="Zhou L."/>
            <person name="Ni X."/>
            <person name="Tian J."/>
            <person name="Zhou Y."/>
            <person name="Sheng Y."/>
            <person name="Liu T."/>
            <person name="Pan Y."/>
            <person name="Xia L."/>
            <person name="Li J."/>
            <person name="Zhao F."/>
            <person name="Cao W."/>
        </authorList>
    </citation>
    <scope>NUCLEOTIDE SEQUENCE</scope>
    <source>
        <strain evidence="1">Hyas-2018</strain>
    </source>
</reference>
<dbReference type="EMBL" id="CM023481">
    <property type="protein sequence ID" value="KAH6948954.1"/>
    <property type="molecule type" value="Genomic_DNA"/>
</dbReference>
<protein>
    <submittedName>
        <fullName evidence="1">Uncharacterized protein</fullName>
    </submittedName>
</protein>
<dbReference type="Proteomes" id="UP000821845">
    <property type="component" value="Chromosome 1"/>
</dbReference>
<evidence type="ECO:0000313" key="1">
    <source>
        <dbReference type="EMBL" id="KAH6948954.1"/>
    </source>
</evidence>
<sequence>MNAPAVRLPLCACKLGQAGSKRHLRDPRLLSDGGLSSSDALNETEDPEEQQDDNPGAMDPANILTVLNHCMTKNCGAVHRTSVFGVADGWRARVSVAPPNYQLPNVQTHEVERINAASPVHGLKSRSRHRVLSRAQSIIHNIYAYVSNIKNNKSLMPVYLSNNRARFCTLDVNHRSEVHGHVSWCTKAVP</sequence>
<accession>A0ACB7TV50</accession>
<keyword evidence="2" id="KW-1185">Reference proteome</keyword>
<proteinExistence type="predicted"/>
<name>A0ACB7TV50_HYAAI</name>
<organism evidence="1 2">
    <name type="scientific">Hyalomma asiaticum</name>
    <name type="common">Tick</name>
    <dbReference type="NCBI Taxonomy" id="266040"/>
    <lineage>
        <taxon>Eukaryota</taxon>
        <taxon>Metazoa</taxon>
        <taxon>Ecdysozoa</taxon>
        <taxon>Arthropoda</taxon>
        <taxon>Chelicerata</taxon>
        <taxon>Arachnida</taxon>
        <taxon>Acari</taxon>
        <taxon>Parasitiformes</taxon>
        <taxon>Ixodida</taxon>
        <taxon>Ixodoidea</taxon>
        <taxon>Ixodidae</taxon>
        <taxon>Hyalomminae</taxon>
        <taxon>Hyalomma</taxon>
    </lineage>
</organism>
<gene>
    <name evidence="1" type="ORF">HPB50_027220</name>
</gene>
<evidence type="ECO:0000313" key="2">
    <source>
        <dbReference type="Proteomes" id="UP000821845"/>
    </source>
</evidence>
<comment type="caution">
    <text evidence="1">The sequence shown here is derived from an EMBL/GenBank/DDBJ whole genome shotgun (WGS) entry which is preliminary data.</text>
</comment>